<accession>A0A0P9P5V5</accession>
<dbReference type="Proteomes" id="UP000281372">
    <property type="component" value="Unassembled WGS sequence"/>
</dbReference>
<protein>
    <submittedName>
        <fullName evidence="4">GCN5-related N-acetyltransferase</fullName>
    </submittedName>
</protein>
<dbReference type="Proteomes" id="UP000050564">
    <property type="component" value="Unassembled WGS sequence"/>
</dbReference>
<dbReference type="EMBL" id="LJPX01000093">
    <property type="protein sequence ID" value="KPW79867.1"/>
    <property type="molecule type" value="Genomic_DNA"/>
</dbReference>
<evidence type="ECO:0000259" key="3">
    <source>
        <dbReference type="PROSITE" id="PS51186"/>
    </source>
</evidence>
<evidence type="ECO:0000313" key="7">
    <source>
        <dbReference type="Proteomes" id="UP000281372"/>
    </source>
</evidence>
<reference evidence="5 7" key="2">
    <citation type="submission" date="2018-08" db="EMBL/GenBank/DDBJ databases">
        <title>Recombination of ecologically and evolutionarily significant loci maintains genetic cohesion in the Pseudomonas syringae species complex.</title>
        <authorList>
            <person name="Dillon M."/>
            <person name="Thakur S."/>
            <person name="Almeida R.N.D."/>
            <person name="Weir B.S."/>
            <person name="Guttman D.S."/>
        </authorList>
    </citation>
    <scope>NUCLEOTIDE SEQUENCE [LARGE SCALE GENOMIC DNA]</scope>
    <source>
        <strain evidence="5 7">ICMP 2821</strain>
    </source>
</reference>
<dbReference type="SUPFAM" id="SSF55729">
    <property type="entry name" value="Acyl-CoA N-acyltransferases (Nat)"/>
    <property type="match status" value="1"/>
</dbReference>
<gene>
    <name evidence="4" type="ORF">ALO81_02673</name>
    <name evidence="5" type="ORF">ALQ64_01759</name>
</gene>
<dbReference type="InterPro" id="IPR021770">
    <property type="entry name" value="DUF3335"/>
</dbReference>
<dbReference type="PROSITE" id="PS51186">
    <property type="entry name" value="GNAT"/>
    <property type="match status" value="1"/>
</dbReference>
<reference evidence="4 6" key="1">
    <citation type="submission" date="2015-09" db="EMBL/GenBank/DDBJ databases">
        <title>Genome announcement of multiple Pseudomonas syringae strains.</title>
        <authorList>
            <person name="Thakur S."/>
            <person name="Wang P.W."/>
            <person name="Gong Y."/>
            <person name="Weir B.S."/>
            <person name="Guttman D.S."/>
        </authorList>
    </citation>
    <scope>NUCLEOTIDE SEQUENCE [LARGE SCALE GENOMIC DNA]</scope>
    <source>
        <strain evidence="4 6">ICMP2823</strain>
    </source>
</reference>
<dbReference type="Pfam" id="PF11814">
    <property type="entry name" value="DUF3335"/>
    <property type="match status" value="1"/>
</dbReference>
<sequence length="389" mass="43569">MQMDFIFRDAVADDIEALLVLENQCFEGDRLTARSFHWMIRRANACLIVAEHAGQLNGYALVLFHRGTSLGRLYSLAIADSARGQGLGRQLLLRAEQQAVERDCAYLRLEVRPDNTAAIALYERSGYRRFAQVEDYYQDHAPALRYEKRIVEHARQDSRPVPYYQQTLDFTCGPACLLMAMKALQPERSMSRAEELQIWREATTVFMTSGHGGCSPQGLALAAWRRGFAVDLLVSVSGPLFLGGVRSDRKKQVIRLVHEQFCRELAASSVQTLPNRSLSLPRLLAEGGRPLVLISSYRLTRSKAPHWVMVTGCDSDFVYLHDPDIDHSLHRQAIDCQHMPVSHADFNRMSCFGADKLRAAVIVFAASVDDHAPALHKASAAHAKVPALR</sequence>
<evidence type="ECO:0000256" key="1">
    <source>
        <dbReference type="ARBA" id="ARBA00022679"/>
    </source>
</evidence>
<dbReference type="PATRIC" id="fig|86840.3.peg.3746"/>
<evidence type="ECO:0000256" key="2">
    <source>
        <dbReference type="ARBA" id="ARBA00023315"/>
    </source>
</evidence>
<dbReference type="PANTHER" id="PTHR43420">
    <property type="entry name" value="ACETYLTRANSFERASE"/>
    <property type="match status" value="1"/>
</dbReference>
<proteinExistence type="predicted"/>
<dbReference type="InterPro" id="IPR050680">
    <property type="entry name" value="YpeA/RimI_acetyltransf"/>
</dbReference>
<dbReference type="Gene3D" id="3.40.630.30">
    <property type="match status" value="1"/>
</dbReference>
<evidence type="ECO:0000313" key="4">
    <source>
        <dbReference type="EMBL" id="KPW79867.1"/>
    </source>
</evidence>
<dbReference type="Pfam" id="PF00583">
    <property type="entry name" value="Acetyltransf_1"/>
    <property type="match status" value="1"/>
</dbReference>
<comment type="caution">
    <text evidence="4">The sequence shown here is derived from an EMBL/GenBank/DDBJ whole genome shotgun (WGS) entry which is preliminary data.</text>
</comment>
<name>A0A0P9P5V5_PSECA</name>
<feature type="domain" description="N-acetyltransferase" evidence="3">
    <location>
        <begin position="5"/>
        <end position="151"/>
    </location>
</feature>
<evidence type="ECO:0000313" key="5">
    <source>
        <dbReference type="EMBL" id="RMN42257.1"/>
    </source>
</evidence>
<evidence type="ECO:0000313" key="6">
    <source>
        <dbReference type="Proteomes" id="UP000050564"/>
    </source>
</evidence>
<dbReference type="InterPro" id="IPR000182">
    <property type="entry name" value="GNAT_dom"/>
</dbReference>
<organism evidence="4 6">
    <name type="scientific">Pseudomonas cannabina</name>
    <dbReference type="NCBI Taxonomy" id="86840"/>
    <lineage>
        <taxon>Bacteria</taxon>
        <taxon>Pseudomonadati</taxon>
        <taxon>Pseudomonadota</taxon>
        <taxon>Gammaproteobacteria</taxon>
        <taxon>Pseudomonadales</taxon>
        <taxon>Pseudomonadaceae</taxon>
        <taxon>Pseudomonas</taxon>
    </lineage>
</organism>
<dbReference type="AlphaFoldDB" id="A0A0P9P5V5"/>
<dbReference type="EMBL" id="RBOW01000036">
    <property type="protein sequence ID" value="RMN42257.1"/>
    <property type="molecule type" value="Genomic_DNA"/>
</dbReference>
<dbReference type="Gene3D" id="3.90.70.10">
    <property type="entry name" value="Cysteine proteinases"/>
    <property type="match status" value="1"/>
</dbReference>
<keyword evidence="2" id="KW-0012">Acyltransferase</keyword>
<dbReference type="GO" id="GO:0016747">
    <property type="term" value="F:acyltransferase activity, transferring groups other than amino-acyl groups"/>
    <property type="evidence" value="ECO:0007669"/>
    <property type="project" value="InterPro"/>
</dbReference>
<keyword evidence="1 4" id="KW-0808">Transferase</keyword>
<dbReference type="CDD" id="cd04301">
    <property type="entry name" value="NAT_SF"/>
    <property type="match status" value="1"/>
</dbReference>
<dbReference type="InterPro" id="IPR016181">
    <property type="entry name" value="Acyl_CoA_acyltransferase"/>
</dbReference>